<dbReference type="STRING" id="243230.DR_2446"/>
<evidence type="ECO:0000313" key="2">
    <source>
        <dbReference type="Proteomes" id="UP000002524"/>
    </source>
</evidence>
<organism evidence="1 2">
    <name type="scientific">Deinococcus radiodurans (strain ATCC 13939 / DSM 20539 / JCM 16871 / CCUG 27074 / LMG 4051 / NBRC 15346 / NCIMB 9279 / VKM B-1422 / R1)</name>
    <dbReference type="NCBI Taxonomy" id="243230"/>
    <lineage>
        <taxon>Bacteria</taxon>
        <taxon>Thermotogati</taxon>
        <taxon>Deinococcota</taxon>
        <taxon>Deinococci</taxon>
        <taxon>Deinococcales</taxon>
        <taxon>Deinococcaceae</taxon>
        <taxon>Deinococcus</taxon>
    </lineage>
</organism>
<dbReference type="InParanoid" id="Q9RRP2"/>
<dbReference type="PIR" id="B75273">
    <property type="entry name" value="B75273"/>
</dbReference>
<keyword evidence="2" id="KW-1185">Reference proteome</keyword>
<accession>Q9RRP2</accession>
<name>Q9RRP2_DEIRA</name>
<dbReference type="EnsemblBacteria" id="AAF11995">
    <property type="protein sequence ID" value="AAF11995"/>
    <property type="gene ID" value="DR_2446"/>
</dbReference>
<dbReference type="EMBL" id="AE000513">
    <property type="protein sequence ID" value="AAF11995.1"/>
    <property type="molecule type" value="Genomic_DNA"/>
</dbReference>
<evidence type="ECO:0000313" key="1">
    <source>
        <dbReference type="EMBL" id="AAF11995.1"/>
    </source>
</evidence>
<dbReference type="KEGG" id="dra:DR_2446"/>
<reference evidence="1 2" key="1">
    <citation type="journal article" date="1999" name="Science">
        <title>Genome sequence of the radioresistant bacterium Deinococcus radiodurans R1.</title>
        <authorList>
            <person name="White O."/>
            <person name="Eisen J.A."/>
            <person name="Heidelberg J.F."/>
            <person name="Hickey E.K."/>
            <person name="Peterson J.D."/>
            <person name="Dodson R.J."/>
            <person name="Haft D.H."/>
            <person name="Gwinn M.L."/>
            <person name="Nelson W.C."/>
            <person name="Richardson D.L."/>
            <person name="Moffat K.S."/>
            <person name="Qin H."/>
            <person name="Jiang L."/>
            <person name="Pamphile W."/>
            <person name="Crosby M."/>
            <person name="Shen M."/>
            <person name="Vamathevan J.J."/>
            <person name="Lam P."/>
            <person name="McDonald L."/>
            <person name="Utterback T."/>
            <person name="Zalewski C."/>
            <person name="Makarova K.S."/>
            <person name="Aravind L."/>
            <person name="Daly M.J."/>
            <person name="Minton K.W."/>
            <person name="Fleischmann R.D."/>
            <person name="Ketchum K.A."/>
            <person name="Nelson K.E."/>
            <person name="Salzberg S."/>
            <person name="Smith H.O."/>
            <person name="Venter J.C."/>
            <person name="Fraser C.M."/>
        </authorList>
    </citation>
    <scope>NUCLEOTIDE SEQUENCE [LARGE SCALE GENOMIC DNA]</scope>
    <source>
        <strain evidence="2">ATCC 13939 / DSM 20539 / JCM 16871 / LMG 4051 / NBRC 15346 / NCIMB 9279 / R1 / VKM B-1422</strain>
    </source>
</reference>
<dbReference type="PaxDb" id="243230-DR_2446"/>
<dbReference type="PATRIC" id="fig|243230.17.peg.2682"/>
<dbReference type="HOGENOM" id="CLU_1394336_0_0_0"/>
<proteinExistence type="predicted"/>
<dbReference type="OrthoDB" id="71013at2"/>
<dbReference type="Proteomes" id="UP000002524">
    <property type="component" value="Chromosome 1"/>
</dbReference>
<protein>
    <submittedName>
        <fullName evidence="1">Uncharacterized protein</fullName>
    </submittedName>
</protein>
<dbReference type="AlphaFoldDB" id="Q9RRP2"/>
<gene>
    <name evidence="1" type="ordered locus">DR_2446</name>
</gene>
<dbReference type="RefSeq" id="WP_010889071.1">
    <property type="nucleotide sequence ID" value="NC_001263.1"/>
</dbReference>
<sequence length="195" mass="21064">MTVTTRITPQGQVKITAVKADSSDPQVRAVLSKFTPEQFNALTGNSESAGWLYGIPLTPGHSSTKVQTADFQKYMGGLLSSLPGAEQLNLKSSPLKLQDTTTYNGLNPQGLYALTTTTSQVGSWQVSLGQPGSDGAFEMEVNNVTGKTSQLYRRDGLPASQVTSMTMPIRLTLTVDDQVVSFVMNMQQEITLKQK</sequence>